<dbReference type="Proteomes" id="UP001162501">
    <property type="component" value="Chromosome 7"/>
</dbReference>
<proteinExistence type="predicted"/>
<protein>
    <submittedName>
        <fullName evidence="1">Uncharacterized protein</fullName>
    </submittedName>
</protein>
<evidence type="ECO:0000313" key="2">
    <source>
        <dbReference type="Proteomes" id="UP001162501"/>
    </source>
</evidence>
<organism evidence="1 2">
    <name type="scientific">Rangifer tarandus platyrhynchus</name>
    <name type="common">Svalbard reindeer</name>
    <dbReference type="NCBI Taxonomy" id="3082113"/>
    <lineage>
        <taxon>Eukaryota</taxon>
        <taxon>Metazoa</taxon>
        <taxon>Chordata</taxon>
        <taxon>Craniata</taxon>
        <taxon>Vertebrata</taxon>
        <taxon>Euteleostomi</taxon>
        <taxon>Mammalia</taxon>
        <taxon>Eutheria</taxon>
        <taxon>Laurasiatheria</taxon>
        <taxon>Artiodactyla</taxon>
        <taxon>Ruminantia</taxon>
        <taxon>Pecora</taxon>
        <taxon>Cervidae</taxon>
        <taxon>Odocoileinae</taxon>
        <taxon>Rangifer</taxon>
    </lineage>
</organism>
<sequence length="557" mass="57156">MSHKRARGPAILRAAARGRRVRVGACRTRHPPPTRFPAAAARRPAAPRPERGGDAGAPPLLCVPQPSPPSPAQRGGGSATAVPVARGPRPKPGTIGGGAQSPPCPPPSPPRSPPRRNMAARPPLPPSRAGLPRRVPRPAGDRRGFHAATKAGPGLLRRPRPGKLRAPPGGCPRGLTKPTRSGGGVQAAPPRAPAPSAHPRAHKVWGPAGSGPGHAARRLAGTSWARPLPVRGLPHVPLPPPLCSGGALTLAPERNFPCPGTPRPACARRLGGGGAQASRVPSPRGHCVRRAPARLPRRPAQAGSARVPGAAAARTPPPPALPSAARPCPSASPRASEAAASGRCHTPGRPTARDPPRSPATPRPPRCPRAIPPHPPAALRTRAAHNRFHSLGGGAGRLTRRSSRHHLRLARRGLSLPPPHPPPLYYDRRPQAGGAANRPARPAEGASRGGASRGGTAGVVPTPSASPEGAKWREGAGRAAAAAPRRTMWVNEGRRLPPQRPAHGGSGSAAGKAGAGSRSRRRAAFPRPRSPAARPLPPASPSASPGHLAPRLRHALR</sequence>
<evidence type="ECO:0000313" key="1">
    <source>
        <dbReference type="EMBL" id="CAI9712247.1"/>
    </source>
</evidence>
<accession>A0ACB0FGQ6</accession>
<name>A0ACB0FGQ6_RANTA</name>
<gene>
    <name evidence="1" type="ORF">MRATA1EN3_LOCUS23460</name>
</gene>
<dbReference type="EMBL" id="OX596091">
    <property type="protein sequence ID" value="CAI9712247.1"/>
    <property type="molecule type" value="Genomic_DNA"/>
</dbReference>
<reference evidence="1" key="1">
    <citation type="submission" date="2023-05" db="EMBL/GenBank/DDBJ databases">
        <authorList>
            <consortium name="ELIXIR-Norway"/>
        </authorList>
    </citation>
    <scope>NUCLEOTIDE SEQUENCE</scope>
</reference>